<keyword evidence="2 4" id="KW-0472">Membrane</keyword>
<evidence type="ECO:0000256" key="5">
    <source>
        <dbReference type="SAM" id="SignalP"/>
    </source>
</evidence>
<sequence length="221" mass="22894">MTRISRMTLLGSAALLALGACTDPSVNTGDPKQRTKEGVAIGAGLGALTGILLGDNKRDRRTGAIVGAVGGAIAGGVIGERLDRQAAELRQDFGSDEISVVNTGSELVVTMPQDILFATDSAAVRADLRADLQVLARSLGRYPDTTVDVIGHTDNTGAASYNQDLSARRAGAVSAVLTGAGVDTTRIRSFGRGEDEPVASNLTPEGRAQNRRVEIVIRPTA</sequence>
<organism evidence="7 8">
    <name type="scientific">Rhodovulum adriaticum</name>
    <name type="common">Rhodopseudomonas adriatica</name>
    <dbReference type="NCBI Taxonomy" id="35804"/>
    <lineage>
        <taxon>Bacteria</taxon>
        <taxon>Pseudomonadati</taxon>
        <taxon>Pseudomonadota</taxon>
        <taxon>Alphaproteobacteria</taxon>
        <taxon>Rhodobacterales</taxon>
        <taxon>Paracoccaceae</taxon>
        <taxon>Rhodovulum</taxon>
    </lineage>
</organism>
<dbReference type="InterPro" id="IPR050330">
    <property type="entry name" value="Bact_OuterMem_StrucFunc"/>
</dbReference>
<dbReference type="AlphaFoldDB" id="A0A4R2NLD9"/>
<dbReference type="Pfam" id="PF00691">
    <property type="entry name" value="OmpA"/>
    <property type="match status" value="1"/>
</dbReference>
<dbReference type="InterPro" id="IPR036737">
    <property type="entry name" value="OmpA-like_sf"/>
</dbReference>
<dbReference type="CDD" id="cd07185">
    <property type="entry name" value="OmpA_C-like"/>
    <property type="match status" value="1"/>
</dbReference>
<keyword evidence="3" id="KW-0998">Cell outer membrane</keyword>
<accession>A0A4R2NLD9</accession>
<comment type="caution">
    <text evidence="7">The sequence shown here is derived from an EMBL/GenBank/DDBJ whole genome shotgun (WGS) entry which is preliminary data.</text>
</comment>
<protein>
    <submittedName>
        <fullName evidence="7">Outer membrane protein OmpA-like peptidoglycan-associated protein</fullName>
    </submittedName>
</protein>
<feature type="signal peptide" evidence="5">
    <location>
        <begin position="1"/>
        <end position="19"/>
    </location>
</feature>
<name>A0A4R2NLD9_RHOAD</name>
<dbReference type="PANTHER" id="PTHR30329">
    <property type="entry name" value="STATOR ELEMENT OF FLAGELLAR MOTOR COMPLEX"/>
    <property type="match status" value="1"/>
</dbReference>
<gene>
    <name evidence="7" type="ORF">EV656_108131</name>
</gene>
<evidence type="ECO:0000313" key="8">
    <source>
        <dbReference type="Proteomes" id="UP000295733"/>
    </source>
</evidence>
<feature type="chain" id="PRO_5020947003" evidence="5">
    <location>
        <begin position="20"/>
        <end position="221"/>
    </location>
</feature>
<keyword evidence="8" id="KW-1185">Reference proteome</keyword>
<dbReference type="InterPro" id="IPR039567">
    <property type="entry name" value="Gly-zipper"/>
</dbReference>
<evidence type="ECO:0000256" key="2">
    <source>
        <dbReference type="ARBA" id="ARBA00023136"/>
    </source>
</evidence>
<dbReference type="Proteomes" id="UP000295733">
    <property type="component" value="Unassembled WGS sequence"/>
</dbReference>
<feature type="domain" description="OmpA-like" evidence="6">
    <location>
        <begin position="104"/>
        <end position="221"/>
    </location>
</feature>
<evidence type="ECO:0000313" key="7">
    <source>
        <dbReference type="EMBL" id="TCP22085.1"/>
    </source>
</evidence>
<reference evidence="7 8" key="1">
    <citation type="submission" date="2019-03" db="EMBL/GenBank/DDBJ databases">
        <title>Genomic Encyclopedia of Type Strains, Phase IV (KMG-IV): sequencing the most valuable type-strain genomes for metagenomic binning, comparative biology and taxonomic classification.</title>
        <authorList>
            <person name="Goeker M."/>
        </authorList>
    </citation>
    <scope>NUCLEOTIDE SEQUENCE [LARGE SCALE GENOMIC DNA]</scope>
    <source>
        <strain evidence="7 8">DSM 2781</strain>
    </source>
</reference>
<dbReference type="InterPro" id="IPR006664">
    <property type="entry name" value="OMP_bac"/>
</dbReference>
<evidence type="ECO:0000259" key="6">
    <source>
        <dbReference type="PROSITE" id="PS51123"/>
    </source>
</evidence>
<proteinExistence type="predicted"/>
<dbReference type="PANTHER" id="PTHR30329:SF21">
    <property type="entry name" value="LIPOPROTEIN YIAD-RELATED"/>
    <property type="match status" value="1"/>
</dbReference>
<keyword evidence="5" id="KW-0732">Signal</keyword>
<dbReference type="PRINTS" id="PR01021">
    <property type="entry name" value="OMPADOMAIN"/>
</dbReference>
<evidence type="ECO:0000256" key="3">
    <source>
        <dbReference type="ARBA" id="ARBA00023237"/>
    </source>
</evidence>
<dbReference type="EMBL" id="SLXL01000008">
    <property type="protein sequence ID" value="TCP22085.1"/>
    <property type="molecule type" value="Genomic_DNA"/>
</dbReference>
<dbReference type="PROSITE" id="PS51257">
    <property type="entry name" value="PROKAR_LIPOPROTEIN"/>
    <property type="match status" value="1"/>
</dbReference>
<dbReference type="GO" id="GO:0009279">
    <property type="term" value="C:cell outer membrane"/>
    <property type="evidence" value="ECO:0007669"/>
    <property type="project" value="UniProtKB-SubCell"/>
</dbReference>
<comment type="subcellular location">
    <subcellularLocation>
        <location evidence="1">Cell outer membrane</location>
    </subcellularLocation>
</comment>
<dbReference type="RefSeq" id="WP_132604056.1">
    <property type="nucleotide sequence ID" value="NZ_NRRP01000011.1"/>
</dbReference>
<dbReference type="InterPro" id="IPR006665">
    <property type="entry name" value="OmpA-like"/>
</dbReference>
<dbReference type="Gene3D" id="3.30.1330.60">
    <property type="entry name" value="OmpA-like domain"/>
    <property type="match status" value="1"/>
</dbReference>
<dbReference type="SUPFAM" id="SSF103088">
    <property type="entry name" value="OmpA-like"/>
    <property type="match status" value="1"/>
</dbReference>
<dbReference type="PROSITE" id="PS51123">
    <property type="entry name" value="OMPA_2"/>
    <property type="match status" value="1"/>
</dbReference>
<dbReference type="Pfam" id="PF13488">
    <property type="entry name" value="Gly-zipper_Omp"/>
    <property type="match status" value="1"/>
</dbReference>
<dbReference type="OrthoDB" id="9782229at2"/>
<evidence type="ECO:0000256" key="1">
    <source>
        <dbReference type="ARBA" id="ARBA00004442"/>
    </source>
</evidence>
<evidence type="ECO:0000256" key="4">
    <source>
        <dbReference type="PROSITE-ProRule" id="PRU00473"/>
    </source>
</evidence>